<evidence type="ECO:0000313" key="4">
    <source>
        <dbReference type="Proteomes" id="UP000007306"/>
    </source>
</evidence>
<evidence type="ECO:0000256" key="1">
    <source>
        <dbReference type="SAM" id="MobiDB-lite"/>
    </source>
</evidence>
<keyword evidence="4" id="KW-1185">Reference proteome</keyword>
<dbReference type="InterPro" id="IPR052611">
    <property type="entry name" value="Plant_RLK_LysM"/>
</dbReference>
<sequence length="148" mass="15886">MASHETDGCAEEGGDETHEAATGEGYARAAGQPLLVLLQCGCPSRSPNAYSPMQYQINAGDTFWIVSTTKLQNLKQYQAVERVNPTLVPTNLGIGQIDMFPAACSPPFPAACSPPFVAAAWSPPSERCRCLVAGGRRQQHQTYPINSF</sequence>
<dbReference type="OMA" id="PNAYSPM"/>
<dbReference type="HOGENOM" id="CLU_1870448_0_0_1"/>
<reference evidence="3" key="1">
    <citation type="submission" date="2015-06" db="UniProtKB">
        <authorList>
            <consortium name="EnsemblPlants"/>
        </authorList>
    </citation>
    <scope>IDENTIFICATION</scope>
</reference>
<evidence type="ECO:0000259" key="2">
    <source>
        <dbReference type="Pfam" id="PF23457"/>
    </source>
</evidence>
<proteinExistence type="predicted"/>
<dbReference type="STRING" id="4538.I1PW85"/>
<protein>
    <recommendedName>
        <fullName evidence="2">NFP second LysM domain-containing protein</fullName>
    </recommendedName>
</protein>
<feature type="domain" description="NFP second LysM" evidence="2">
    <location>
        <begin position="50"/>
        <end position="101"/>
    </location>
</feature>
<dbReference type="eggNOG" id="ENOG502QR4H">
    <property type="taxonomic scope" value="Eukaryota"/>
</dbReference>
<organism evidence="3 4">
    <name type="scientific">Oryza glaberrima</name>
    <name type="common">African rice</name>
    <dbReference type="NCBI Taxonomy" id="4538"/>
    <lineage>
        <taxon>Eukaryota</taxon>
        <taxon>Viridiplantae</taxon>
        <taxon>Streptophyta</taxon>
        <taxon>Embryophyta</taxon>
        <taxon>Tracheophyta</taxon>
        <taxon>Spermatophyta</taxon>
        <taxon>Magnoliopsida</taxon>
        <taxon>Liliopsida</taxon>
        <taxon>Poales</taxon>
        <taxon>Poaceae</taxon>
        <taxon>BOP clade</taxon>
        <taxon>Oryzoideae</taxon>
        <taxon>Oryzeae</taxon>
        <taxon>Oryzinae</taxon>
        <taxon>Oryza</taxon>
    </lineage>
</organism>
<dbReference type="InterPro" id="IPR059143">
    <property type="entry name" value="NFP_LysM2"/>
</dbReference>
<evidence type="ECO:0000313" key="3">
    <source>
        <dbReference type="EnsemblPlants" id="ORGLA05G0163300.1"/>
    </source>
</evidence>
<dbReference type="Pfam" id="PF23457">
    <property type="entry name" value="LysM2_NFP"/>
    <property type="match status" value="1"/>
</dbReference>
<dbReference type="Gramene" id="ORGLA05G0163300.1">
    <property type="protein sequence ID" value="ORGLA05G0163300.1"/>
    <property type="gene ID" value="ORGLA05G0163300"/>
</dbReference>
<dbReference type="AlphaFoldDB" id="I1PW85"/>
<reference evidence="3 4" key="2">
    <citation type="submission" date="2018-04" db="EMBL/GenBank/DDBJ databases">
        <title>OglaRS2 (Oryza glaberrima Reference Sequence Version 2).</title>
        <authorList>
            <person name="Zhang J."/>
            <person name="Kudrna D."/>
            <person name="Lee S."/>
            <person name="Talag J."/>
            <person name="Rajasekar S."/>
            <person name="Wing R.A."/>
        </authorList>
    </citation>
    <scope>NUCLEOTIDE SEQUENCE [LARGE SCALE GENOMIC DNA]</scope>
    <source>
        <strain evidence="3 4">cv. IRGC 96717</strain>
    </source>
</reference>
<feature type="region of interest" description="Disordered" evidence="1">
    <location>
        <begin position="1"/>
        <end position="20"/>
    </location>
</feature>
<accession>I1PW85</accession>
<dbReference type="PANTHER" id="PTHR45927:SF15">
    <property type="entry name" value="SERINE_THREONINE RECEPTOR-LIKE KINASE NFP"/>
    <property type="match status" value="1"/>
</dbReference>
<dbReference type="PANTHER" id="PTHR45927">
    <property type="entry name" value="LYSM-DOMAIN RECEPTOR-LIKE KINASE-RELATED"/>
    <property type="match status" value="1"/>
</dbReference>
<dbReference type="EnsemblPlants" id="ORGLA05G0163300.1">
    <property type="protein sequence ID" value="ORGLA05G0163300.1"/>
    <property type="gene ID" value="ORGLA05G0163300"/>
</dbReference>
<name>I1PW85_ORYGL</name>
<dbReference type="Proteomes" id="UP000007306">
    <property type="component" value="Chromosome 5"/>
</dbReference>